<feature type="transmembrane region" description="Helical" evidence="5">
    <location>
        <begin position="43"/>
        <end position="72"/>
    </location>
</feature>
<keyword evidence="2 5" id="KW-0812">Transmembrane</keyword>
<dbReference type="PRINTS" id="PR00237">
    <property type="entry name" value="GPCRRHODOPSN"/>
</dbReference>
<comment type="caution">
    <text evidence="7">The sequence shown here is derived from an EMBL/GenBank/DDBJ whole genome shotgun (WGS) entry which is preliminary data.</text>
</comment>
<dbReference type="PANTHER" id="PTHR46641">
    <property type="entry name" value="FMRFAMIDE RECEPTOR-RELATED"/>
    <property type="match status" value="1"/>
</dbReference>
<dbReference type="EMBL" id="CAJHNH020007868">
    <property type="protein sequence ID" value="CAG5135056.1"/>
    <property type="molecule type" value="Genomic_DNA"/>
</dbReference>
<evidence type="ECO:0000256" key="1">
    <source>
        <dbReference type="ARBA" id="ARBA00004370"/>
    </source>
</evidence>
<evidence type="ECO:0000259" key="6">
    <source>
        <dbReference type="PROSITE" id="PS50262"/>
    </source>
</evidence>
<evidence type="ECO:0000256" key="5">
    <source>
        <dbReference type="SAM" id="Phobius"/>
    </source>
</evidence>
<feature type="domain" description="G-protein coupled receptors family 1 profile" evidence="6">
    <location>
        <begin position="344"/>
        <end position="614"/>
    </location>
</feature>
<feature type="transmembrane region" description="Helical" evidence="5">
    <location>
        <begin position="224"/>
        <end position="243"/>
    </location>
</feature>
<dbReference type="OrthoDB" id="6052389at2759"/>
<dbReference type="PROSITE" id="PS50262">
    <property type="entry name" value="G_PROTEIN_RECEP_F1_2"/>
    <property type="match status" value="2"/>
</dbReference>
<feature type="transmembrane region" description="Helical" evidence="5">
    <location>
        <begin position="555"/>
        <end position="576"/>
    </location>
</feature>
<gene>
    <name evidence="7" type="ORF">CUNI_LOCUS20614</name>
</gene>
<keyword evidence="3 5" id="KW-1133">Transmembrane helix</keyword>
<organism evidence="7 8">
    <name type="scientific">Candidula unifasciata</name>
    <dbReference type="NCBI Taxonomy" id="100452"/>
    <lineage>
        <taxon>Eukaryota</taxon>
        <taxon>Metazoa</taxon>
        <taxon>Spiralia</taxon>
        <taxon>Lophotrochozoa</taxon>
        <taxon>Mollusca</taxon>
        <taxon>Gastropoda</taxon>
        <taxon>Heterobranchia</taxon>
        <taxon>Euthyneura</taxon>
        <taxon>Panpulmonata</taxon>
        <taxon>Eupulmonata</taxon>
        <taxon>Stylommatophora</taxon>
        <taxon>Helicina</taxon>
        <taxon>Helicoidea</taxon>
        <taxon>Geomitridae</taxon>
        <taxon>Candidula</taxon>
    </lineage>
</organism>
<dbReference type="SUPFAM" id="SSF81321">
    <property type="entry name" value="Family A G protein-coupled receptor-like"/>
    <property type="match status" value="2"/>
</dbReference>
<proteinExistence type="predicted"/>
<feature type="transmembrane region" description="Helical" evidence="5">
    <location>
        <begin position="591"/>
        <end position="615"/>
    </location>
</feature>
<dbReference type="InterPro" id="IPR019427">
    <property type="entry name" value="7TM_GPCR_serpentine_rcpt_Srw"/>
</dbReference>
<feature type="transmembrane region" description="Helical" evidence="5">
    <location>
        <begin position="166"/>
        <end position="186"/>
    </location>
</feature>
<feature type="transmembrane region" description="Helical" evidence="5">
    <location>
        <begin position="324"/>
        <end position="353"/>
    </location>
</feature>
<dbReference type="GO" id="GO:0008528">
    <property type="term" value="F:G protein-coupled peptide receptor activity"/>
    <property type="evidence" value="ECO:0007669"/>
    <property type="project" value="InterPro"/>
</dbReference>
<name>A0A8S4A7S6_9EUPU</name>
<dbReference type="InterPro" id="IPR052954">
    <property type="entry name" value="GPCR-Ligand_Int"/>
</dbReference>
<dbReference type="InterPro" id="IPR017452">
    <property type="entry name" value="GPCR_Rhodpsn_7TM"/>
</dbReference>
<sequence length="683" mass="75989">MKIIKDDETGCIVNITDPEGHSHLEACGNDLSGQLINDETAHVLMMVLQVAVTGTLAVGGMVTNTINIVVFIKMGLNDAVNISLLGLAVSDMCSLIFSFWEAVCFNPWFEDGAPVVYTEIEYITGCWPHICFVRVASYITAFVTLERCLCIAMPLKVKSIITKNRTKIVIVAIFVIVSVTSAPEYYVNQVVWKFYPEKNRTMLGILFVEDRAKYESVTLIMNNIIMQLFAFAAVVTCTVILVIELNRKAKWRAQTAKGDTTSAKDKKVIKMITFISTIFIGSNLPCCVTMKLVHENKNCVPLGNATKCGPDLTGQLINDEIADIVVAIFQVAVTGFIAIGGIVANIINIVVFLKMGLSDAVNISLFGLAIGDMCSLIFALWEAISFTPLVQNSDAPVVFTEIEYTTDCWPHVCFVRVTSYITAFITLERCLCITFPLKVKSIITPNLARVVVFLAFALVFASSAPDYYVNRLVWKFYPEKNRTMLGIMYVKDREKLERISQVLNNVVLQCIAFISVVVCTVILIVQLNRKAKWRQQTAKGEKATLGKDQKVIKMISFIAVIFLVSNLPSCLVFIAMTSTPQLHPSGVNYNMFYVIWAVVYVMEALNSTVNIFIYVKMSSKYRVVFYKTFACCYGCDSASQMPKSAADGNQEPVIFTNNSEPTGEIARSNGRTLTTYLEENEER</sequence>
<keyword evidence="4 5" id="KW-0472">Membrane</keyword>
<feature type="domain" description="G-protein coupled receptors family 1 profile" evidence="6">
    <location>
        <begin position="63"/>
        <end position="285"/>
    </location>
</feature>
<accession>A0A8S4A7S6</accession>
<reference evidence="7" key="1">
    <citation type="submission" date="2021-04" db="EMBL/GenBank/DDBJ databases">
        <authorList>
            <consortium name="Molecular Ecology Group"/>
        </authorList>
    </citation>
    <scope>NUCLEOTIDE SEQUENCE</scope>
</reference>
<dbReference type="Gene3D" id="1.20.1070.10">
    <property type="entry name" value="Rhodopsin 7-helix transmembrane proteins"/>
    <property type="match status" value="2"/>
</dbReference>
<evidence type="ECO:0000256" key="4">
    <source>
        <dbReference type="ARBA" id="ARBA00023136"/>
    </source>
</evidence>
<dbReference type="PANTHER" id="PTHR46641:SF2">
    <property type="entry name" value="FMRFAMIDE RECEPTOR"/>
    <property type="match status" value="1"/>
</dbReference>
<feature type="transmembrane region" description="Helical" evidence="5">
    <location>
        <begin position="447"/>
        <end position="468"/>
    </location>
</feature>
<dbReference type="CDD" id="cd14978">
    <property type="entry name" value="7tmA_FMRFamide_R-like"/>
    <property type="match status" value="1"/>
</dbReference>
<feature type="transmembrane region" description="Helical" evidence="5">
    <location>
        <begin position="365"/>
        <end position="389"/>
    </location>
</feature>
<protein>
    <recommendedName>
        <fullName evidence="6">G-protein coupled receptors family 1 profile domain-containing protein</fullName>
    </recommendedName>
</protein>
<keyword evidence="8" id="KW-1185">Reference proteome</keyword>
<dbReference type="Proteomes" id="UP000678393">
    <property type="component" value="Unassembled WGS sequence"/>
</dbReference>
<evidence type="ECO:0000256" key="2">
    <source>
        <dbReference type="ARBA" id="ARBA00022692"/>
    </source>
</evidence>
<comment type="subcellular location">
    <subcellularLocation>
        <location evidence="1">Membrane</location>
    </subcellularLocation>
</comment>
<dbReference type="Pfam" id="PF10324">
    <property type="entry name" value="7TM_GPCR_Srw"/>
    <property type="match status" value="2"/>
</dbReference>
<dbReference type="GO" id="GO:0016020">
    <property type="term" value="C:membrane"/>
    <property type="evidence" value="ECO:0007669"/>
    <property type="project" value="UniProtKB-SubCell"/>
</dbReference>
<evidence type="ECO:0000256" key="3">
    <source>
        <dbReference type="ARBA" id="ARBA00022989"/>
    </source>
</evidence>
<evidence type="ECO:0000313" key="7">
    <source>
        <dbReference type="EMBL" id="CAG5135056.1"/>
    </source>
</evidence>
<dbReference type="AlphaFoldDB" id="A0A8S4A7S6"/>
<dbReference type="InterPro" id="IPR000276">
    <property type="entry name" value="GPCR_Rhodpsn"/>
</dbReference>
<evidence type="ECO:0000313" key="8">
    <source>
        <dbReference type="Proteomes" id="UP000678393"/>
    </source>
</evidence>
<feature type="transmembrane region" description="Helical" evidence="5">
    <location>
        <begin position="506"/>
        <end position="525"/>
    </location>
</feature>